<organism evidence="4 5">
    <name type="scientific">Shewanella denitrificans (strain OS217 / ATCC BAA-1090 / DSM 15013)</name>
    <dbReference type="NCBI Taxonomy" id="318161"/>
    <lineage>
        <taxon>Bacteria</taxon>
        <taxon>Pseudomonadati</taxon>
        <taxon>Pseudomonadota</taxon>
        <taxon>Gammaproteobacteria</taxon>
        <taxon>Alteromonadales</taxon>
        <taxon>Shewanellaceae</taxon>
        <taxon>Shewanella</taxon>
    </lineage>
</organism>
<keyword evidence="5" id="KW-1185">Reference proteome</keyword>
<protein>
    <submittedName>
        <fullName evidence="4">Type III restriction enzyme, res subunit</fullName>
    </submittedName>
</protein>
<dbReference type="EMBL" id="CP000302">
    <property type="protein sequence ID" value="ABE55371.1"/>
    <property type="molecule type" value="Genomic_DNA"/>
</dbReference>
<dbReference type="Pfam" id="PF04851">
    <property type="entry name" value="ResIII"/>
    <property type="match status" value="1"/>
</dbReference>
<dbReference type="InterPro" id="IPR050742">
    <property type="entry name" value="Helicase_Restrict-Modif_Enz"/>
</dbReference>
<dbReference type="InterPro" id="IPR011332">
    <property type="entry name" value="Ribosomal_zn-bd"/>
</dbReference>
<evidence type="ECO:0000259" key="3">
    <source>
        <dbReference type="PROSITE" id="PS51194"/>
    </source>
</evidence>
<dbReference type="AlphaFoldDB" id="Q12MF5"/>
<dbReference type="GO" id="GO:0006412">
    <property type="term" value="P:translation"/>
    <property type="evidence" value="ECO:0007669"/>
    <property type="project" value="InterPro"/>
</dbReference>
<dbReference type="HOGENOM" id="CLU_014765_1_0_6"/>
<dbReference type="PANTHER" id="PTHR47396:SF1">
    <property type="entry name" value="ATP-DEPENDENT HELICASE IRC3-RELATED"/>
    <property type="match status" value="1"/>
</dbReference>
<dbReference type="CDD" id="cd18799">
    <property type="entry name" value="SF2_C_EcoAI-like"/>
    <property type="match status" value="1"/>
</dbReference>
<dbReference type="InterPro" id="IPR006935">
    <property type="entry name" value="Helicase/UvrB_N"/>
</dbReference>
<dbReference type="InterPro" id="IPR027417">
    <property type="entry name" value="P-loop_NTPase"/>
</dbReference>
<accession>Q12MF5</accession>
<evidence type="ECO:0000259" key="2">
    <source>
        <dbReference type="PROSITE" id="PS51192"/>
    </source>
</evidence>
<dbReference type="SMART" id="SM00490">
    <property type="entry name" value="HELICc"/>
    <property type="match status" value="1"/>
</dbReference>
<dbReference type="SMART" id="SM00487">
    <property type="entry name" value="DEXDc"/>
    <property type="match status" value="1"/>
</dbReference>
<evidence type="ECO:0000256" key="1">
    <source>
        <dbReference type="SAM" id="MobiDB-lite"/>
    </source>
</evidence>
<dbReference type="PROSITE" id="PS51192">
    <property type="entry name" value="HELICASE_ATP_BIND_1"/>
    <property type="match status" value="1"/>
</dbReference>
<dbReference type="FunFam" id="3.40.50.300:FF:000794">
    <property type="entry name" value="ATP-dependent RNA helicase"/>
    <property type="match status" value="1"/>
</dbReference>
<dbReference type="InterPro" id="IPR014001">
    <property type="entry name" value="Helicase_ATP-bd"/>
</dbReference>
<evidence type="ECO:0000313" key="5">
    <source>
        <dbReference type="Proteomes" id="UP000001982"/>
    </source>
</evidence>
<dbReference type="GO" id="GO:0005524">
    <property type="term" value="F:ATP binding"/>
    <property type="evidence" value="ECO:0007669"/>
    <property type="project" value="InterPro"/>
</dbReference>
<dbReference type="eggNOG" id="COG1061">
    <property type="taxonomic scope" value="Bacteria"/>
</dbReference>
<feature type="domain" description="Helicase ATP-binding" evidence="2">
    <location>
        <begin position="50"/>
        <end position="185"/>
    </location>
</feature>
<dbReference type="SUPFAM" id="SSF57829">
    <property type="entry name" value="Zn-binding ribosomal proteins"/>
    <property type="match status" value="1"/>
</dbReference>
<feature type="domain" description="Helicase C-terminal" evidence="3">
    <location>
        <begin position="276"/>
        <end position="417"/>
    </location>
</feature>
<dbReference type="GO" id="GO:0005829">
    <property type="term" value="C:cytosol"/>
    <property type="evidence" value="ECO:0007669"/>
    <property type="project" value="TreeGrafter"/>
</dbReference>
<dbReference type="Pfam" id="PF00271">
    <property type="entry name" value="Helicase_C"/>
    <property type="match status" value="1"/>
</dbReference>
<dbReference type="KEGG" id="sdn:Sden_2089"/>
<dbReference type="PANTHER" id="PTHR47396">
    <property type="entry name" value="TYPE I RESTRICTION ENZYME ECOKI R PROTEIN"/>
    <property type="match status" value="1"/>
</dbReference>
<evidence type="ECO:0000313" key="4">
    <source>
        <dbReference type="EMBL" id="ABE55371.1"/>
    </source>
</evidence>
<dbReference type="Proteomes" id="UP000001982">
    <property type="component" value="Chromosome"/>
</dbReference>
<dbReference type="Gene3D" id="3.40.50.300">
    <property type="entry name" value="P-loop containing nucleotide triphosphate hydrolases"/>
    <property type="match status" value="2"/>
</dbReference>
<proteinExistence type="predicted"/>
<feature type="compositionally biased region" description="Polar residues" evidence="1">
    <location>
        <begin position="1"/>
        <end position="13"/>
    </location>
</feature>
<dbReference type="SUPFAM" id="SSF52540">
    <property type="entry name" value="P-loop containing nucleoside triphosphate hydrolases"/>
    <property type="match status" value="1"/>
</dbReference>
<dbReference type="GO" id="GO:0003677">
    <property type="term" value="F:DNA binding"/>
    <property type="evidence" value="ECO:0007669"/>
    <property type="project" value="InterPro"/>
</dbReference>
<sequence length="616" mass="68939">MTQSSTQSETQPMPQAAAENAADTAPSMAAATNPIQLRNYQQDAVDATINHFKRSKDSAVLVLPTGAGKSIVIAELARIAKGNVLVLTHVKELVEQNAQKVGLLTESASIYSAGLKQKKAQGKTVVASIQSAARAVERFSQGFSLVIIDECHRVSTEKTSQYQQLLSQLIKQNPKLKLLGLTATPYRLGSGYVYRHHYHGKVGNTDNPVFENCIFDLPMRPLIKQGYLTEPKIFDGLSAQYDFNALSPSDTGEYPQAEVDALLKHQGRATKAIIKQVKQVAELRRGVLIFAATVRHAQEIMTYLDDSAALITATTPHLERDDIISRFKTESLRYIVNVAVLTTGFDAPHVDLIAILRPTASISLFQQMIGRGLRLAPNKTDCLVIDYAANGYDLYYPEVGQAKPNSRAVPVQVHCPVCSFANTFWGLVDNDGDLVEHYGRRCQGLVDSELQSSTVNIKEVQCDFRFRSKACPDCGSDNDIAARICLQCDSTLIDPDKRLKQVLNAQHHHLFKCQEMLLTQDGNKLVVQYLDVEGNDFKQQFYFDTPGQRRAFFAVFAMSHTRTPGMAHPKYHKVEDVLKDLKRFRKPDMLLLKKNKKFWQLQEAFFDYQGRYQLSY</sequence>
<reference evidence="4 5" key="1">
    <citation type="submission" date="2006-03" db="EMBL/GenBank/DDBJ databases">
        <title>Complete sequence of Shewanella denitrificans OS217.</title>
        <authorList>
            <consortium name="US DOE Joint Genome Institute"/>
            <person name="Copeland A."/>
            <person name="Lucas S."/>
            <person name="Lapidus A."/>
            <person name="Barry K."/>
            <person name="Detter J.C."/>
            <person name="Glavina del Rio T."/>
            <person name="Hammon N."/>
            <person name="Israni S."/>
            <person name="Dalin E."/>
            <person name="Tice H."/>
            <person name="Pitluck S."/>
            <person name="Brettin T."/>
            <person name="Bruce D."/>
            <person name="Han C."/>
            <person name="Tapia R."/>
            <person name="Gilna P."/>
            <person name="Kiss H."/>
            <person name="Schmutz J."/>
            <person name="Larimer F."/>
            <person name="Land M."/>
            <person name="Hauser L."/>
            <person name="Kyrpides N."/>
            <person name="Lykidis A."/>
            <person name="Richardson P."/>
        </authorList>
    </citation>
    <scope>NUCLEOTIDE SEQUENCE [LARGE SCALE GENOMIC DNA]</scope>
    <source>
        <strain evidence="5">OS217 / ATCC BAA-1090 / DSM 15013</strain>
    </source>
</reference>
<dbReference type="PROSITE" id="PS51194">
    <property type="entry name" value="HELICASE_CTER"/>
    <property type="match status" value="1"/>
</dbReference>
<dbReference type="STRING" id="318161.Sden_2089"/>
<feature type="region of interest" description="Disordered" evidence="1">
    <location>
        <begin position="1"/>
        <end position="27"/>
    </location>
</feature>
<dbReference type="GO" id="GO:0016787">
    <property type="term" value="F:hydrolase activity"/>
    <property type="evidence" value="ECO:0007669"/>
    <property type="project" value="InterPro"/>
</dbReference>
<dbReference type="InterPro" id="IPR001650">
    <property type="entry name" value="Helicase_C-like"/>
</dbReference>
<name>Q12MF5_SHEDO</name>
<gene>
    <name evidence="4" type="ordered locus">Sden_2089</name>
</gene>